<name>A0AAN8EVW9_9EURO</name>
<evidence type="ECO:0008006" key="10">
    <source>
        <dbReference type="Google" id="ProtNLM"/>
    </source>
</evidence>
<dbReference type="PANTHER" id="PTHR42812">
    <property type="entry name" value="BETA-XYLOSIDASE"/>
    <property type="match status" value="1"/>
</dbReference>
<sequence>MHSITLVTVLIFGIVIGSTEAQYNGTYSTIQPVLAEDFADPSLVNVNGTWFAFATSGNGHNIQVAASPSFTTHEWRLLNETNVLPDPGPWALNKDIWAPDVVQLEDGRWVMYYAAPLVDNKDMHCIGAATSTSIVGPYEPQKDPFACPKEDGGAIDASGFVDPKSGNLYVVYKVDGNSINAHGGDCNGNPDPSNGYLHPTPIMLQQVSKADGITKMGDPVQLLDRGEADGPLVEAPSLFYNSESGLYFLTFSSNCYATDLYDIGFAYSSCLDTEFVKSKYPLMTTQSIGVSAPGGADMSDDGKYALYHATVDKTENGSPIRYMYAAEADQAGLDVSAIPLV</sequence>
<comment type="similarity">
    <text evidence="1 6">Belongs to the glycosyl hydrolase 43 family.</text>
</comment>
<evidence type="ECO:0000256" key="5">
    <source>
        <dbReference type="PIRSR" id="PIRSR606710-2"/>
    </source>
</evidence>
<evidence type="ECO:0000313" key="9">
    <source>
        <dbReference type="Proteomes" id="UP001316803"/>
    </source>
</evidence>
<comment type="caution">
    <text evidence="8">The sequence shown here is derived from an EMBL/GenBank/DDBJ whole genome shotgun (WGS) entry which is preliminary data.</text>
</comment>
<dbReference type="AlphaFoldDB" id="A0AAN8EVW9"/>
<keyword evidence="9" id="KW-1185">Reference proteome</keyword>
<dbReference type="InterPro" id="IPR023296">
    <property type="entry name" value="Glyco_hydro_beta-prop_sf"/>
</dbReference>
<evidence type="ECO:0000256" key="1">
    <source>
        <dbReference type="ARBA" id="ARBA00009865"/>
    </source>
</evidence>
<proteinExistence type="inferred from homology"/>
<feature type="chain" id="PRO_5042914045" description="Glycoside hydrolase family 43 protein" evidence="7">
    <location>
        <begin position="22"/>
        <end position="341"/>
    </location>
</feature>
<keyword evidence="2 6" id="KW-0378">Hydrolase</keyword>
<dbReference type="Gene3D" id="2.115.10.20">
    <property type="entry name" value="Glycosyl hydrolase domain, family 43"/>
    <property type="match status" value="1"/>
</dbReference>
<dbReference type="PANTHER" id="PTHR42812:SF5">
    <property type="entry name" value="ENDO-ARABINASE"/>
    <property type="match status" value="1"/>
</dbReference>
<evidence type="ECO:0000256" key="7">
    <source>
        <dbReference type="SAM" id="SignalP"/>
    </source>
</evidence>
<dbReference type="SUPFAM" id="SSF75005">
    <property type="entry name" value="Arabinanase/levansucrase/invertase"/>
    <property type="match status" value="1"/>
</dbReference>
<gene>
    <name evidence="8" type="ORF">OHC33_005312</name>
</gene>
<evidence type="ECO:0000256" key="3">
    <source>
        <dbReference type="ARBA" id="ARBA00023295"/>
    </source>
</evidence>
<feature type="signal peptide" evidence="7">
    <location>
        <begin position="1"/>
        <end position="21"/>
    </location>
</feature>
<dbReference type="GO" id="GO:0005975">
    <property type="term" value="P:carbohydrate metabolic process"/>
    <property type="evidence" value="ECO:0007669"/>
    <property type="project" value="InterPro"/>
</dbReference>
<feature type="site" description="Important for catalytic activity, responsible for pKa modulation of the active site Glu and correct orientation of both the proton donor and substrate" evidence="5">
    <location>
        <position position="156"/>
    </location>
</feature>
<dbReference type="Pfam" id="PF04616">
    <property type="entry name" value="Glyco_hydro_43"/>
    <property type="match status" value="1"/>
</dbReference>
<evidence type="ECO:0000256" key="4">
    <source>
        <dbReference type="PIRSR" id="PIRSR606710-1"/>
    </source>
</evidence>
<keyword evidence="3 6" id="KW-0326">Glycosidase</keyword>
<evidence type="ECO:0000256" key="2">
    <source>
        <dbReference type="ARBA" id="ARBA00022801"/>
    </source>
</evidence>
<dbReference type="Proteomes" id="UP001316803">
    <property type="component" value="Unassembled WGS sequence"/>
</dbReference>
<organism evidence="8 9">
    <name type="scientific">Knufia fluminis</name>
    <dbReference type="NCBI Taxonomy" id="191047"/>
    <lineage>
        <taxon>Eukaryota</taxon>
        <taxon>Fungi</taxon>
        <taxon>Dikarya</taxon>
        <taxon>Ascomycota</taxon>
        <taxon>Pezizomycotina</taxon>
        <taxon>Eurotiomycetes</taxon>
        <taxon>Chaetothyriomycetidae</taxon>
        <taxon>Chaetothyriales</taxon>
        <taxon>Trichomeriaceae</taxon>
        <taxon>Knufia</taxon>
    </lineage>
</organism>
<dbReference type="InterPro" id="IPR006710">
    <property type="entry name" value="Glyco_hydro_43"/>
</dbReference>
<dbReference type="EMBL" id="JAKLMC020000011">
    <property type="protein sequence ID" value="KAK5953368.1"/>
    <property type="molecule type" value="Genomic_DNA"/>
</dbReference>
<dbReference type="GO" id="GO:0004553">
    <property type="term" value="F:hydrolase activity, hydrolyzing O-glycosyl compounds"/>
    <property type="evidence" value="ECO:0007669"/>
    <property type="project" value="InterPro"/>
</dbReference>
<keyword evidence="7" id="KW-0732">Signal</keyword>
<reference evidence="8 9" key="1">
    <citation type="submission" date="2022-12" db="EMBL/GenBank/DDBJ databases">
        <title>Genomic features and morphological characterization of a novel Knufia sp. strain isolated from spacecraft assembly facility.</title>
        <authorList>
            <person name="Teixeira M."/>
            <person name="Chander A.M."/>
            <person name="Stajich J.E."/>
            <person name="Venkateswaran K."/>
        </authorList>
    </citation>
    <scope>NUCLEOTIDE SEQUENCE [LARGE SCALE GENOMIC DNA]</scope>
    <source>
        <strain evidence="8 9">FJI-L2-BK-P2</strain>
    </source>
</reference>
<evidence type="ECO:0000256" key="6">
    <source>
        <dbReference type="RuleBase" id="RU361187"/>
    </source>
</evidence>
<evidence type="ECO:0000313" key="8">
    <source>
        <dbReference type="EMBL" id="KAK5953368.1"/>
    </source>
</evidence>
<protein>
    <recommendedName>
        <fullName evidence="10">Glycoside hydrolase family 43 protein</fullName>
    </recommendedName>
</protein>
<dbReference type="InterPro" id="IPR051795">
    <property type="entry name" value="Glycosyl_Hydrlase_43"/>
</dbReference>
<accession>A0AAN8EVW9</accession>
<dbReference type="CDD" id="cd08999">
    <property type="entry name" value="GH43_ABN-like"/>
    <property type="match status" value="1"/>
</dbReference>
<feature type="active site" description="Proton acceptor" evidence="4">
    <location>
        <position position="40"/>
    </location>
</feature>
<feature type="active site" description="Proton donor" evidence="4">
    <location>
        <position position="234"/>
    </location>
</feature>